<dbReference type="InterPro" id="IPR018306">
    <property type="entry name" value="Phage_T5_Orf172_DNA-bd"/>
</dbReference>
<dbReference type="EMBL" id="MF774688">
    <property type="protein sequence ID" value="ATI18522.1"/>
    <property type="molecule type" value="Genomic_DNA"/>
</dbReference>
<protein>
    <recommendedName>
        <fullName evidence="1">Bacteriophage T5 Orf172 DNA-binding domain-containing protein</fullName>
    </recommendedName>
</protein>
<evidence type="ECO:0000313" key="2">
    <source>
        <dbReference type="EMBL" id="ATI18522.1"/>
    </source>
</evidence>
<proteinExistence type="predicted"/>
<dbReference type="Pfam" id="PF13455">
    <property type="entry name" value="MUG113"/>
    <property type="match status" value="1"/>
</dbReference>
<feature type="domain" description="Bacteriophage T5 Orf172 DNA-binding" evidence="1">
    <location>
        <begin position="98"/>
        <end position="174"/>
    </location>
</feature>
<name>A0A291LGI4_9CAUD</name>
<accession>A0A291LGI4</accession>
<reference evidence="2" key="1">
    <citation type="submission" date="2017-08" db="EMBL/GenBank/DDBJ databases">
        <authorList>
            <person name="de Groot N.N."/>
        </authorList>
    </citation>
    <scope>NUCLEOTIDE SEQUENCE</scope>
</reference>
<sequence length="188" mass="22088">MYMRDNSYDTEQITKAINLGLIPKCNEWFKITYILVNQVALLKIEDKLAFSKLKPSKQKSLLRQYFRLAAINLLKYRDCTVVSKLRSREGFVYIMQDSKCPEFIKVGKSIEPARRLEEANCFSPEKSFRILRWFFCEDAYSVENLVHRTFKDSNTTGEWFKLNPSLVEELIKTQIHAPLAKLDKARSF</sequence>
<evidence type="ECO:0000259" key="1">
    <source>
        <dbReference type="SMART" id="SM00974"/>
    </source>
</evidence>
<organism evidence="2">
    <name type="scientific">Salmonella phage SP1a</name>
    <dbReference type="NCBI Taxonomy" id="2109652"/>
    <lineage>
        <taxon>Viruses</taxon>
        <taxon>Duplodnaviria</taxon>
        <taxon>Heunggongvirae</taxon>
        <taxon>Uroviricota</taxon>
        <taxon>Caudoviricetes</taxon>
        <taxon>Demerecviridae</taxon>
        <taxon>Markadamsvirinae</taxon>
        <taxon>Tequintavirus</taxon>
    </lineage>
</organism>
<dbReference type="SMART" id="SM00974">
    <property type="entry name" value="T5orf172"/>
    <property type="match status" value="1"/>
</dbReference>